<dbReference type="SMART" id="SM00331">
    <property type="entry name" value="PP2C_SIG"/>
    <property type="match status" value="1"/>
</dbReference>
<keyword evidence="5" id="KW-1185">Reference proteome</keyword>
<accession>A0ABY5TN95</accession>
<dbReference type="SUPFAM" id="SSF81606">
    <property type="entry name" value="PP2C-like"/>
    <property type="match status" value="1"/>
</dbReference>
<sequence>MKAPSDLIFFLGDKEPSIQGASNSLQLLIAQSTALQNIEAIRARCQDPLLQPLLVSADQLAIESDSQREYLKALAAEFLVIILLGPDQSHRVAEYFRLGVADVAFPHSSDKELAAILERVDSLADSRDQKRLYRRELEKTNQNLQESLHLLKQDQMAGLEVQKSLMPESPLKFGDYEISHSITPSLYLSGDFVGYNFVLGRYLLFYFADVSGHGSSSAFVTVLLRFMIGRVIRKHQVQKDYAALAQAPEGLVESINSQLLATGLGKHLTIVAGSLDTETRKLRYVIGAQQPAPILISDGQARFLPGKGKPAGIFEGATWVVEEVALPESFALVLLSDGVFDLLSDKEIVDKEKTLLKYLRTSSESLDKLKDALFIGDIEDPQDDISVLLLTRGM</sequence>
<dbReference type="InterPro" id="IPR052016">
    <property type="entry name" value="Bact_Sigma-Reg"/>
</dbReference>
<evidence type="ECO:0000259" key="3">
    <source>
        <dbReference type="SMART" id="SM00331"/>
    </source>
</evidence>
<gene>
    <name evidence="4" type="ORF">NYF23_06995</name>
</gene>
<feature type="coiled-coil region" evidence="2">
    <location>
        <begin position="123"/>
        <end position="154"/>
    </location>
</feature>
<dbReference type="Pfam" id="PF07228">
    <property type="entry name" value="SpoIIE"/>
    <property type="match status" value="1"/>
</dbReference>
<dbReference type="Proteomes" id="UP001059934">
    <property type="component" value="Chromosome"/>
</dbReference>
<evidence type="ECO:0000313" key="4">
    <source>
        <dbReference type="EMBL" id="UVW33793.1"/>
    </source>
</evidence>
<dbReference type="Gene3D" id="1.20.5.390">
    <property type="entry name" value="L1 transposable element, trimerization domain"/>
    <property type="match status" value="1"/>
</dbReference>
<dbReference type="InterPro" id="IPR036457">
    <property type="entry name" value="PPM-type-like_dom_sf"/>
</dbReference>
<name>A0ABY5TN95_9GAMM</name>
<protein>
    <submittedName>
        <fullName evidence="4">Serine/threonine-protein phosphatase</fullName>
    </submittedName>
</protein>
<reference evidence="4" key="1">
    <citation type="submission" date="2022-08" db="EMBL/GenBank/DDBJ databases">
        <title>Catabolic pathway analysis in culturable SAR92 clade bacteria reveals their overlooked roles in DMSP degradation in coastal seas.</title>
        <authorList>
            <person name="He X."/>
            <person name="Zhang X."/>
            <person name="Zhang Y."/>
        </authorList>
    </citation>
    <scope>NUCLEOTIDE SEQUENCE</scope>
    <source>
        <strain evidence="4">H455</strain>
    </source>
</reference>
<organism evidence="4 5">
    <name type="scientific">SAR92 clade bacterium H455</name>
    <dbReference type="NCBI Taxonomy" id="2974818"/>
    <lineage>
        <taxon>Bacteria</taxon>
        <taxon>Pseudomonadati</taxon>
        <taxon>Pseudomonadota</taxon>
        <taxon>Gammaproteobacteria</taxon>
        <taxon>Cellvibrionales</taxon>
        <taxon>Porticoccaceae</taxon>
        <taxon>SAR92 clade</taxon>
    </lineage>
</organism>
<proteinExistence type="predicted"/>
<dbReference type="Gene3D" id="3.60.40.10">
    <property type="entry name" value="PPM-type phosphatase domain"/>
    <property type="match status" value="1"/>
</dbReference>
<evidence type="ECO:0000256" key="1">
    <source>
        <dbReference type="ARBA" id="ARBA00022801"/>
    </source>
</evidence>
<keyword evidence="1" id="KW-0378">Hydrolase</keyword>
<dbReference type="PANTHER" id="PTHR43156:SF2">
    <property type="entry name" value="STAGE II SPORULATION PROTEIN E"/>
    <property type="match status" value="1"/>
</dbReference>
<evidence type="ECO:0000313" key="5">
    <source>
        <dbReference type="Proteomes" id="UP001059934"/>
    </source>
</evidence>
<feature type="domain" description="PPM-type phosphatase" evidence="3">
    <location>
        <begin position="173"/>
        <end position="392"/>
    </location>
</feature>
<dbReference type="EMBL" id="CP103416">
    <property type="protein sequence ID" value="UVW33793.1"/>
    <property type="molecule type" value="Genomic_DNA"/>
</dbReference>
<dbReference type="InterPro" id="IPR001932">
    <property type="entry name" value="PPM-type_phosphatase-like_dom"/>
</dbReference>
<evidence type="ECO:0000256" key="2">
    <source>
        <dbReference type="SAM" id="Coils"/>
    </source>
</evidence>
<dbReference type="PANTHER" id="PTHR43156">
    <property type="entry name" value="STAGE II SPORULATION PROTEIN E-RELATED"/>
    <property type="match status" value="1"/>
</dbReference>
<keyword evidence="2" id="KW-0175">Coiled coil</keyword>